<dbReference type="AlphaFoldDB" id="A0A845DWE2"/>
<comment type="caution">
    <text evidence="1">The sequence shown here is derived from an EMBL/GenBank/DDBJ whole genome shotgun (WGS) entry which is preliminary data.</text>
</comment>
<evidence type="ECO:0000313" key="1">
    <source>
        <dbReference type="EMBL" id="MYL22013.1"/>
    </source>
</evidence>
<gene>
    <name evidence="1" type="ORF">GLW04_19245</name>
</gene>
<protein>
    <submittedName>
        <fullName evidence="1">Uncharacterized protein</fullName>
    </submittedName>
</protein>
<dbReference type="Proteomes" id="UP000460949">
    <property type="component" value="Unassembled WGS sequence"/>
</dbReference>
<accession>A0A845DWE2</accession>
<proteinExistence type="predicted"/>
<reference evidence="1 2" key="1">
    <citation type="submission" date="2019-11" db="EMBL/GenBank/DDBJ databases">
        <title>Genome sequences of 17 halophilic strains isolated from different environments.</title>
        <authorList>
            <person name="Furrow R.E."/>
        </authorList>
    </citation>
    <scope>NUCLEOTIDE SEQUENCE [LARGE SCALE GENOMIC DNA]</scope>
    <source>
        <strain evidence="1 2">22511_23_Filter</strain>
    </source>
</reference>
<organism evidence="1 2">
    <name type="scientific">Halobacillus litoralis</name>
    <dbReference type="NCBI Taxonomy" id="45668"/>
    <lineage>
        <taxon>Bacteria</taxon>
        <taxon>Bacillati</taxon>
        <taxon>Bacillota</taxon>
        <taxon>Bacilli</taxon>
        <taxon>Bacillales</taxon>
        <taxon>Bacillaceae</taxon>
        <taxon>Halobacillus</taxon>
    </lineage>
</organism>
<dbReference type="EMBL" id="WMET01000010">
    <property type="protein sequence ID" value="MYL22013.1"/>
    <property type="molecule type" value="Genomic_DNA"/>
</dbReference>
<sequence>MVLILSHFSNARLHEWMCSICKIYYQCSMKEE</sequence>
<evidence type="ECO:0000313" key="2">
    <source>
        <dbReference type="Proteomes" id="UP000460949"/>
    </source>
</evidence>
<name>A0A845DWE2_9BACI</name>